<keyword evidence="4" id="KW-1185">Reference proteome</keyword>
<dbReference type="Proteomes" id="UP000199181">
    <property type="component" value="Unassembled WGS sequence"/>
</dbReference>
<keyword evidence="2" id="KW-0732">Signal</keyword>
<protein>
    <recommendedName>
        <fullName evidence="5">Lipoprotein</fullName>
    </recommendedName>
</protein>
<feature type="compositionally biased region" description="Basic and acidic residues" evidence="1">
    <location>
        <begin position="93"/>
        <end position="121"/>
    </location>
</feature>
<feature type="chain" id="PRO_5011463617" description="Lipoprotein" evidence="2">
    <location>
        <begin position="25"/>
        <end position="127"/>
    </location>
</feature>
<evidence type="ECO:0000256" key="1">
    <source>
        <dbReference type="SAM" id="MobiDB-lite"/>
    </source>
</evidence>
<dbReference type="AlphaFoldDB" id="A0A1I0KIZ3"/>
<sequence>MNGKGIRKWGLLGALAATAALAPACNENGRIKEGTDNEGVANTSQPLDTFQDKSATGGSGAAGQTAPAAPNEVMGAQGHQGGIGAPGFSSPREGTEGSDLSHDEPVKGESLDERKPSREIEGPGADN</sequence>
<feature type="signal peptide" evidence="2">
    <location>
        <begin position="1"/>
        <end position="24"/>
    </location>
</feature>
<gene>
    <name evidence="3" type="ORF">SAMN05443639_111125</name>
</gene>
<organism evidence="3 4">
    <name type="scientific">Stigmatella erecta</name>
    <dbReference type="NCBI Taxonomy" id="83460"/>
    <lineage>
        <taxon>Bacteria</taxon>
        <taxon>Pseudomonadati</taxon>
        <taxon>Myxococcota</taxon>
        <taxon>Myxococcia</taxon>
        <taxon>Myxococcales</taxon>
        <taxon>Cystobacterineae</taxon>
        <taxon>Archangiaceae</taxon>
        <taxon>Stigmatella</taxon>
    </lineage>
</organism>
<dbReference type="EMBL" id="FOIJ01000011">
    <property type="protein sequence ID" value="SEU24746.1"/>
    <property type="molecule type" value="Genomic_DNA"/>
</dbReference>
<name>A0A1I0KIZ3_9BACT</name>
<feature type="region of interest" description="Disordered" evidence="1">
    <location>
        <begin position="28"/>
        <end position="127"/>
    </location>
</feature>
<evidence type="ECO:0008006" key="5">
    <source>
        <dbReference type="Google" id="ProtNLM"/>
    </source>
</evidence>
<evidence type="ECO:0000256" key="2">
    <source>
        <dbReference type="SAM" id="SignalP"/>
    </source>
</evidence>
<dbReference type="RefSeq" id="WP_093523481.1">
    <property type="nucleotide sequence ID" value="NZ_FOIJ01000011.1"/>
</dbReference>
<evidence type="ECO:0000313" key="3">
    <source>
        <dbReference type="EMBL" id="SEU24746.1"/>
    </source>
</evidence>
<evidence type="ECO:0000313" key="4">
    <source>
        <dbReference type="Proteomes" id="UP000199181"/>
    </source>
</evidence>
<proteinExistence type="predicted"/>
<accession>A0A1I0KIZ3</accession>
<reference evidence="4" key="1">
    <citation type="submission" date="2016-10" db="EMBL/GenBank/DDBJ databases">
        <authorList>
            <person name="Varghese N."/>
            <person name="Submissions S."/>
        </authorList>
    </citation>
    <scope>NUCLEOTIDE SEQUENCE [LARGE SCALE GENOMIC DNA]</scope>
    <source>
        <strain evidence="4">DSM 16858</strain>
    </source>
</reference>